<dbReference type="HOGENOM" id="CLU_2021904_0_0_9"/>
<organism evidence="1 2">
    <name type="scientific">Anaerococcus lactolyticus ATCC 51172</name>
    <dbReference type="NCBI Taxonomy" id="525254"/>
    <lineage>
        <taxon>Bacteria</taxon>
        <taxon>Bacillati</taxon>
        <taxon>Bacillota</taxon>
        <taxon>Tissierellia</taxon>
        <taxon>Tissierellales</taxon>
        <taxon>Peptoniphilaceae</taxon>
        <taxon>Anaerococcus</taxon>
    </lineage>
</organism>
<reference evidence="1 2" key="1">
    <citation type="submission" date="2008-10" db="EMBL/GenBank/DDBJ databases">
        <authorList>
            <person name="Qin X."/>
            <person name="Bachman B."/>
            <person name="Battles P."/>
            <person name="Bell A."/>
            <person name="Bess C."/>
            <person name="Bickham C."/>
            <person name="Chaboub L."/>
            <person name="Chen D."/>
            <person name="Coyle M."/>
            <person name="Deiros D.R."/>
            <person name="Dinh H."/>
            <person name="Forbes L."/>
            <person name="Fowler G."/>
            <person name="Francisco L."/>
            <person name="Fu Q."/>
            <person name="Gubbala S."/>
            <person name="Hale W."/>
            <person name="Han Y."/>
            <person name="Hemphill L."/>
            <person name="Highlander S.K."/>
            <person name="Hirani K."/>
            <person name="Hogues M."/>
            <person name="Jackson L."/>
            <person name="Jakkamsetti A."/>
            <person name="Javaid M."/>
            <person name="Jiang H."/>
            <person name="Korchina V."/>
            <person name="Kovar C."/>
            <person name="Lara F."/>
            <person name="Lee S."/>
            <person name="Mata R."/>
            <person name="Mathew T."/>
            <person name="Moen C."/>
            <person name="Morales K."/>
            <person name="Munidasa M."/>
            <person name="Nazareth L."/>
            <person name="Ngo R."/>
            <person name="Nguyen L."/>
            <person name="Okwuonu G."/>
            <person name="Ongeri F."/>
            <person name="Patil S."/>
            <person name="Petrosino J."/>
            <person name="Pham C."/>
            <person name="Pham P."/>
            <person name="Pu L.-L."/>
            <person name="Puazo M."/>
            <person name="Raj R."/>
            <person name="Reid J."/>
            <person name="Rouhana J."/>
            <person name="Saada N."/>
            <person name="Shang Y."/>
            <person name="Simmons D."/>
            <person name="Thornton R."/>
            <person name="Warren J."/>
            <person name="Weissenberger G."/>
            <person name="Zhang J."/>
            <person name="Zhang L."/>
            <person name="Zhou C."/>
            <person name="Zhu D."/>
            <person name="Muzny D."/>
            <person name="Worley K."/>
            <person name="Gibbs R."/>
        </authorList>
    </citation>
    <scope>NUCLEOTIDE SEQUENCE [LARGE SCALE GENOMIC DNA]</scope>
    <source>
        <strain evidence="1 2">ATCC 51172</strain>
    </source>
</reference>
<keyword evidence="2" id="KW-1185">Reference proteome</keyword>
<name>C2BGJ4_9FIRM</name>
<dbReference type="EMBL" id="ABYO01000220">
    <property type="protein sequence ID" value="EEI85974.1"/>
    <property type="molecule type" value="Genomic_DNA"/>
</dbReference>
<dbReference type="AlphaFoldDB" id="C2BGJ4"/>
<evidence type="ECO:0000313" key="1">
    <source>
        <dbReference type="EMBL" id="EEI85974.1"/>
    </source>
</evidence>
<comment type="caution">
    <text evidence="1">The sequence shown here is derived from an EMBL/GenBank/DDBJ whole genome shotgun (WGS) entry which is preliminary data.</text>
</comment>
<proteinExistence type="predicted"/>
<accession>C2BGJ4</accession>
<evidence type="ECO:0000313" key="2">
    <source>
        <dbReference type="Proteomes" id="UP000005984"/>
    </source>
</evidence>
<dbReference type="RefSeq" id="WP_004830224.1">
    <property type="nucleotide sequence ID" value="NZ_GG666061.1"/>
</dbReference>
<dbReference type="Proteomes" id="UP000005984">
    <property type="component" value="Unassembled WGS sequence"/>
</dbReference>
<sequence>MLKHVNNCISDYIGLQKEHEKRLKTYAKIIYQERRFDHDFIFKTFNVHEKTLKSFNVNLSPYIGEVEVILNEKYMIDHDIAYDQIIKKWKEICFGILKSNEIKVNLGYCEEEIDSILLKSMI</sequence>
<protein>
    <submittedName>
        <fullName evidence="1">Uncharacterized protein</fullName>
    </submittedName>
</protein>
<dbReference type="STRING" id="525254.HMPREF0072_1464"/>
<gene>
    <name evidence="1" type="ORF">HMPREF0072_1464</name>
</gene>